<evidence type="ECO:0000256" key="5">
    <source>
        <dbReference type="PROSITE-ProRule" id="PRU01240"/>
    </source>
</evidence>
<feature type="active site" description="Charge relay system" evidence="5">
    <location>
        <position position="324"/>
    </location>
</feature>
<dbReference type="SUPFAM" id="SSF52743">
    <property type="entry name" value="Subtilisin-like"/>
    <property type="match status" value="1"/>
</dbReference>
<dbReference type="InterPro" id="IPR023828">
    <property type="entry name" value="Peptidase_S8_Ser-AS"/>
</dbReference>
<feature type="active site" description="Charge relay system" evidence="5">
    <location>
        <position position="158"/>
    </location>
</feature>
<dbReference type="EMBL" id="DVGC01000022">
    <property type="protein sequence ID" value="HIR05070.1"/>
    <property type="molecule type" value="Genomic_DNA"/>
</dbReference>
<dbReference type="InterPro" id="IPR015500">
    <property type="entry name" value="Peptidase_S8_subtilisin-rel"/>
</dbReference>
<name>A0A9D1D4P8_9FIRM</name>
<dbReference type="PROSITE" id="PS00138">
    <property type="entry name" value="SUBTILASE_SER"/>
    <property type="match status" value="1"/>
</dbReference>
<reference evidence="8" key="1">
    <citation type="submission" date="2020-10" db="EMBL/GenBank/DDBJ databases">
        <authorList>
            <person name="Gilroy R."/>
        </authorList>
    </citation>
    <scope>NUCLEOTIDE SEQUENCE</scope>
    <source>
        <strain evidence="8">CHK180-2868</strain>
    </source>
</reference>
<keyword evidence="2 5" id="KW-0645">Protease</keyword>
<keyword evidence="3 5" id="KW-0378">Hydrolase</keyword>
<dbReference type="Gene3D" id="3.40.50.200">
    <property type="entry name" value="Peptidase S8/S53 domain"/>
    <property type="match status" value="1"/>
</dbReference>
<dbReference type="Pfam" id="PF00082">
    <property type="entry name" value="Peptidase_S8"/>
    <property type="match status" value="1"/>
</dbReference>
<dbReference type="CDD" id="cd07473">
    <property type="entry name" value="Peptidases_S8_Subtilisin_like"/>
    <property type="match status" value="1"/>
</dbReference>
<dbReference type="InterPro" id="IPR000209">
    <property type="entry name" value="Peptidase_S8/S53_dom"/>
</dbReference>
<comment type="caution">
    <text evidence="8">The sequence shown here is derived from an EMBL/GenBank/DDBJ whole genome shotgun (WGS) entry which is preliminary data.</text>
</comment>
<dbReference type="PANTHER" id="PTHR43399:SF4">
    <property type="entry name" value="CELL WALL-ASSOCIATED PROTEASE"/>
    <property type="match status" value="1"/>
</dbReference>
<organism evidence="8 9">
    <name type="scientific">Candidatus Copromonas faecavium</name>
    <name type="common">nom. illeg.</name>
    <dbReference type="NCBI Taxonomy" id="2840740"/>
    <lineage>
        <taxon>Bacteria</taxon>
        <taxon>Bacillati</taxon>
        <taxon>Bacillota</taxon>
        <taxon>Clostridia</taxon>
        <taxon>Lachnospirales</taxon>
        <taxon>Lachnospiraceae</taxon>
        <taxon>Candidatus Copromonas (nom. illeg.)</taxon>
    </lineage>
</organism>
<feature type="domain" description="Peptidase S8/S53" evidence="7">
    <location>
        <begin position="94"/>
        <end position="358"/>
    </location>
</feature>
<dbReference type="Proteomes" id="UP000824250">
    <property type="component" value="Unassembled WGS sequence"/>
</dbReference>
<evidence type="ECO:0000256" key="3">
    <source>
        <dbReference type="ARBA" id="ARBA00022801"/>
    </source>
</evidence>
<dbReference type="InterPro" id="IPR051048">
    <property type="entry name" value="Peptidase_S8/S53_subtilisin"/>
</dbReference>
<evidence type="ECO:0000256" key="6">
    <source>
        <dbReference type="RuleBase" id="RU003355"/>
    </source>
</evidence>
<evidence type="ECO:0000313" key="8">
    <source>
        <dbReference type="EMBL" id="HIR05070.1"/>
    </source>
</evidence>
<comment type="similarity">
    <text evidence="1 5 6">Belongs to the peptidase S8 family.</text>
</comment>
<dbReference type="PRINTS" id="PR00723">
    <property type="entry name" value="SUBTILISIN"/>
</dbReference>
<dbReference type="PANTHER" id="PTHR43399">
    <property type="entry name" value="SUBTILISIN-RELATED"/>
    <property type="match status" value="1"/>
</dbReference>
<dbReference type="InterPro" id="IPR036852">
    <property type="entry name" value="Peptidase_S8/S53_dom_sf"/>
</dbReference>
<dbReference type="InterPro" id="IPR034204">
    <property type="entry name" value="PfSUB1-like_cat_dom"/>
</dbReference>
<dbReference type="AlphaFoldDB" id="A0A9D1D4P8"/>
<proteinExistence type="inferred from homology"/>
<dbReference type="InterPro" id="IPR023827">
    <property type="entry name" value="Peptidase_S8_Asp-AS"/>
</dbReference>
<dbReference type="GO" id="GO:0006508">
    <property type="term" value="P:proteolysis"/>
    <property type="evidence" value="ECO:0007669"/>
    <property type="project" value="UniProtKB-KW"/>
</dbReference>
<gene>
    <name evidence="8" type="ORF">IAB28_03780</name>
</gene>
<evidence type="ECO:0000313" key="9">
    <source>
        <dbReference type="Proteomes" id="UP000824250"/>
    </source>
</evidence>
<dbReference type="PROSITE" id="PS51892">
    <property type="entry name" value="SUBTILASE"/>
    <property type="match status" value="1"/>
</dbReference>
<protein>
    <submittedName>
        <fullName evidence="8">S8 family serine peptidase</fullName>
    </submittedName>
</protein>
<evidence type="ECO:0000259" key="7">
    <source>
        <dbReference type="Pfam" id="PF00082"/>
    </source>
</evidence>
<sequence>MAGISVIQPNYQYENQALSVNDASAAEQWALDNDGSFRMDEQEVYPIYADPFGRPSRGSELLGLLVRVREMTATAGVDINVTDAWARYGTGTHDAIVALIDTGIDRSHEDLADAIWVNTDEIADNGIDDDGNGYVDDVYGWNFYNSNNQIYVGEEDSHGTHGAGTIRANTGNGLGIAGIVPGNRVRIMALKALGGEEGGGSTASLIRAIRYAEQNGAVICNLSLTSTTDDRALYQAIANSNMLFVVAAGNGDSRTGIGVNTDVTPFYPAAYDLDNIISVANLTFDGTLHSSSNYGAVSVDLAAPGSYILSTTPGNTYSYMTGTSMAAPMVTGAAAMVYSYFDGIGPADVKEILLSTVTPMDSLAGKTVTGGMLNVGAALSYDLNQLSRSGFSNAGLAPENGTAPFIETRSVNRADGTYLQVRVIDIDGDLANLLYAEGELTAEDFASGTVGSAFEVNENDLATFRVDHAGSYSFYAVDQRGNATVENVRFAEMSMGPGAVY</sequence>
<keyword evidence="4 5" id="KW-0720">Serine protease</keyword>
<reference evidence="8" key="2">
    <citation type="journal article" date="2021" name="PeerJ">
        <title>Extensive microbial diversity within the chicken gut microbiome revealed by metagenomics and culture.</title>
        <authorList>
            <person name="Gilroy R."/>
            <person name="Ravi A."/>
            <person name="Getino M."/>
            <person name="Pursley I."/>
            <person name="Horton D.L."/>
            <person name="Alikhan N.F."/>
            <person name="Baker D."/>
            <person name="Gharbi K."/>
            <person name="Hall N."/>
            <person name="Watson M."/>
            <person name="Adriaenssens E.M."/>
            <person name="Foster-Nyarko E."/>
            <person name="Jarju S."/>
            <person name="Secka A."/>
            <person name="Antonio M."/>
            <person name="Oren A."/>
            <person name="Chaudhuri R.R."/>
            <person name="La Ragione R."/>
            <person name="Hildebrand F."/>
            <person name="Pallen M.J."/>
        </authorList>
    </citation>
    <scope>NUCLEOTIDE SEQUENCE</scope>
    <source>
        <strain evidence="8">CHK180-2868</strain>
    </source>
</reference>
<evidence type="ECO:0000256" key="1">
    <source>
        <dbReference type="ARBA" id="ARBA00011073"/>
    </source>
</evidence>
<feature type="active site" description="Charge relay system" evidence="5">
    <location>
        <position position="101"/>
    </location>
</feature>
<dbReference type="PROSITE" id="PS00136">
    <property type="entry name" value="SUBTILASE_ASP"/>
    <property type="match status" value="1"/>
</dbReference>
<evidence type="ECO:0000256" key="4">
    <source>
        <dbReference type="ARBA" id="ARBA00022825"/>
    </source>
</evidence>
<evidence type="ECO:0000256" key="2">
    <source>
        <dbReference type="ARBA" id="ARBA00022670"/>
    </source>
</evidence>
<accession>A0A9D1D4P8</accession>
<dbReference type="GO" id="GO:0004252">
    <property type="term" value="F:serine-type endopeptidase activity"/>
    <property type="evidence" value="ECO:0007669"/>
    <property type="project" value="UniProtKB-UniRule"/>
</dbReference>